<dbReference type="EMBL" id="CM001217">
    <property type="protein sequence ID" value="KEH41376.1"/>
    <property type="molecule type" value="Genomic_DNA"/>
</dbReference>
<reference evidence="1 3" key="2">
    <citation type="journal article" date="2014" name="BMC Genomics">
        <title>An improved genome release (version Mt4.0) for the model legume Medicago truncatula.</title>
        <authorList>
            <person name="Tang H."/>
            <person name="Krishnakumar V."/>
            <person name="Bidwell S."/>
            <person name="Rosen B."/>
            <person name="Chan A."/>
            <person name="Zhou S."/>
            <person name="Gentzbittel L."/>
            <person name="Childs K.L."/>
            <person name="Yandell M."/>
            <person name="Gundlach H."/>
            <person name="Mayer K.F."/>
            <person name="Schwartz D.C."/>
            <person name="Town C.D."/>
        </authorList>
    </citation>
    <scope>GENOME REANNOTATION</scope>
    <source>
        <strain evidence="1">A17</strain>
        <strain evidence="2 3">cv. Jemalong A17</strain>
    </source>
</reference>
<name>A0A072VIH6_MEDTR</name>
<reference evidence="1 3" key="1">
    <citation type="journal article" date="2011" name="Nature">
        <title>The Medicago genome provides insight into the evolution of rhizobial symbioses.</title>
        <authorList>
            <person name="Young N.D."/>
            <person name="Debelle F."/>
            <person name="Oldroyd G.E."/>
            <person name="Geurts R."/>
            <person name="Cannon S.B."/>
            <person name="Udvardi M.K."/>
            <person name="Benedito V.A."/>
            <person name="Mayer K.F."/>
            <person name="Gouzy J."/>
            <person name="Schoof H."/>
            <person name="Van de Peer Y."/>
            <person name="Proost S."/>
            <person name="Cook D.R."/>
            <person name="Meyers B.C."/>
            <person name="Spannagl M."/>
            <person name="Cheung F."/>
            <person name="De Mita S."/>
            <person name="Krishnakumar V."/>
            <person name="Gundlach H."/>
            <person name="Zhou S."/>
            <person name="Mudge J."/>
            <person name="Bharti A.K."/>
            <person name="Murray J.D."/>
            <person name="Naoumkina M.A."/>
            <person name="Rosen B."/>
            <person name="Silverstein K.A."/>
            <person name="Tang H."/>
            <person name="Rombauts S."/>
            <person name="Zhao P.X."/>
            <person name="Zhou P."/>
            <person name="Barbe V."/>
            <person name="Bardou P."/>
            <person name="Bechner M."/>
            <person name="Bellec A."/>
            <person name="Berger A."/>
            <person name="Berges H."/>
            <person name="Bidwell S."/>
            <person name="Bisseling T."/>
            <person name="Choisne N."/>
            <person name="Couloux A."/>
            <person name="Denny R."/>
            <person name="Deshpande S."/>
            <person name="Dai X."/>
            <person name="Doyle J.J."/>
            <person name="Dudez A.M."/>
            <person name="Farmer A.D."/>
            <person name="Fouteau S."/>
            <person name="Franken C."/>
            <person name="Gibelin C."/>
            <person name="Gish J."/>
            <person name="Goldstein S."/>
            <person name="Gonzalez A.J."/>
            <person name="Green P.J."/>
            <person name="Hallab A."/>
            <person name="Hartog M."/>
            <person name="Hua A."/>
            <person name="Humphray S.J."/>
            <person name="Jeong D.H."/>
            <person name="Jing Y."/>
            <person name="Jocker A."/>
            <person name="Kenton S.M."/>
            <person name="Kim D.J."/>
            <person name="Klee K."/>
            <person name="Lai H."/>
            <person name="Lang C."/>
            <person name="Lin S."/>
            <person name="Macmil S.L."/>
            <person name="Magdelenat G."/>
            <person name="Matthews L."/>
            <person name="McCorrison J."/>
            <person name="Monaghan E.L."/>
            <person name="Mun J.H."/>
            <person name="Najar F.Z."/>
            <person name="Nicholson C."/>
            <person name="Noirot C."/>
            <person name="O'Bleness M."/>
            <person name="Paule C.R."/>
            <person name="Poulain J."/>
            <person name="Prion F."/>
            <person name="Qin B."/>
            <person name="Qu C."/>
            <person name="Retzel E.F."/>
            <person name="Riddle C."/>
            <person name="Sallet E."/>
            <person name="Samain S."/>
            <person name="Samson N."/>
            <person name="Sanders I."/>
            <person name="Saurat O."/>
            <person name="Scarpelli C."/>
            <person name="Schiex T."/>
            <person name="Segurens B."/>
            <person name="Severin A.J."/>
            <person name="Sherrier D.J."/>
            <person name="Shi R."/>
            <person name="Sims S."/>
            <person name="Singer S.R."/>
            <person name="Sinharoy S."/>
            <person name="Sterck L."/>
            <person name="Viollet A."/>
            <person name="Wang B.B."/>
            <person name="Wang K."/>
            <person name="Wang M."/>
            <person name="Wang X."/>
            <person name="Warfsmann J."/>
            <person name="Weissenbach J."/>
            <person name="White D.D."/>
            <person name="White J.D."/>
            <person name="Wiley G.B."/>
            <person name="Wincker P."/>
            <person name="Xing Y."/>
            <person name="Yang L."/>
            <person name="Yao Z."/>
            <person name="Ying F."/>
            <person name="Zhai J."/>
            <person name="Zhou L."/>
            <person name="Zuber A."/>
            <person name="Denarie J."/>
            <person name="Dixon R.A."/>
            <person name="May G.D."/>
            <person name="Schwartz D.C."/>
            <person name="Rogers J."/>
            <person name="Quetier F."/>
            <person name="Town C.D."/>
            <person name="Roe B.A."/>
        </authorList>
    </citation>
    <scope>NUCLEOTIDE SEQUENCE [LARGE SCALE GENOMIC DNA]</scope>
    <source>
        <strain evidence="1">A17</strain>
        <strain evidence="2 3">cv. Jemalong A17</strain>
    </source>
</reference>
<protein>
    <submittedName>
        <fullName evidence="1 2">Uncharacterized protein</fullName>
    </submittedName>
</protein>
<sequence>MTGSYESVYKTRLPCGKVVALKKFHNYEVDVPSFDASFRIEKLWNSIGEKDLMDDEDNVSMTCNFSGVEE</sequence>
<dbReference type="EnsemblPlants" id="KEH41376">
    <property type="protein sequence ID" value="KEH41376"/>
    <property type="gene ID" value="MTR_1g050332"/>
</dbReference>
<dbReference type="AlphaFoldDB" id="A0A072VIH6"/>
<evidence type="ECO:0000313" key="1">
    <source>
        <dbReference type="EMBL" id="KEH41376.1"/>
    </source>
</evidence>
<organism evidence="1 3">
    <name type="scientific">Medicago truncatula</name>
    <name type="common">Barrel medic</name>
    <name type="synonym">Medicago tribuloides</name>
    <dbReference type="NCBI Taxonomy" id="3880"/>
    <lineage>
        <taxon>Eukaryota</taxon>
        <taxon>Viridiplantae</taxon>
        <taxon>Streptophyta</taxon>
        <taxon>Embryophyta</taxon>
        <taxon>Tracheophyta</taxon>
        <taxon>Spermatophyta</taxon>
        <taxon>Magnoliopsida</taxon>
        <taxon>eudicotyledons</taxon>
        <taxon>Gunneridae</taxon>
        <taxon>Pentapetalae</taxon>
        <taxon>rosids</taxon>
        <taxon>fabids</taxon>
        <taxon>Fabales</taxon>
        <taxon>Fabaceae</taxon>
        <taxon>Papilionoideae</taxon>
        <taxon>50 kb inversion clade</taxon>
        <taxon>NPAAA clade</taxon>
        <taxon>Hologalegina</taxon>
        <taxon>IRL clade</taxon>
        <taxon>Trifolieae</taxon>
        <taxon>Medicago</taxon>
    </lineage>
</organism>
<gene>
    <name evidence="1" type="ordered locus">MTR_1g050332</name>
</gene>
<accession>A0A072VIH6</accession>
<keyword evidence="3" id="KW-1185">Reference proteome</keyword>
<reference evidence="2" key="3">
    <citation type="submission" date="2015-04" db="UniProtKB">
        <authorList>
            <consortium name="EnsemblPlants"/>
        </authorList>
    </citation>
    <scope>IDENTIFICATION</scope>
    <source>
        <strain evidence="2">cv. Jemalong A17</strain>
    </source>
</reference>
<proteinExistence type="predicted"/>
<evidence type="ECO:0000313" key="3">
    <source>
        <dbReference type="Proteomes" id="UP000002051"/>
    </source>
</evidence>
<evidence type="ECO:0000313" key="2">
    <source>
        <dbReference type="EnsemblPlants" id="KEH41376"/>
    </source>
</evidence>
<dbReference type="Proteomes" id="UP000002051">
    <property type="component" value="Unassembled WGS sequence"/>
</dbReference>
<dbReference type="HOGENOM" id="CLU_2761543_0_0_1"/>